<evidence type="ECO:0000313" key="1">
    <source>
        <dbReference type="EMBL" id="PRR82643.1"/>
    </source>
</evidence>
<organism evidence="1 2">
    <name type="scientific">Clostridium vincentii</name>
    <dbReference type="NCBI Taxonomy" id="52704"/>
    <lineage>
        <taxon>Bacteria</taxon>
        <taxon>Bacillati</taxon>
        <taxon>Bacillota</taxon>
        <taxon>Clostridia</taxon>
        <taxon>Eubacteriales</taxon>
        <taxon>Clostridiaceae</taxon>
        <taxon>Clostridium</taxon>
    </lineage>
</organism>
<dbReference type="Gene3D" id="3.60.21.10">
    <property type="match status" value="1"/>
</dbReference>
<protein>
    <recommendedName>
        <fullName evidence="3">Calcineurin-like phosphoesterase domain-containing protein</fullName>
    </recommendedName>
</protein>
<dbReference type="InterPro" id="IPR029052">
    <property type="entry name" value="Metallo-depent_PP-like"/>
</dbReference>
<keyword evidence="2" id="KW-1185">Reference proteome</keyword>
<evidence type="ECO:0008006" key="3">
    <source>
        <dbReference type="Google" id="ProtNLM"/>
    </source>
</evidence>
<proteinExistence type="predicted"/>
<name>A0A2T0BFN7_9CLOT</name>
<sequence>MPESQSTFFDLVAENNQDVIDAFNDIINAGDIKVTYVPGNHDLLMTEADVQRILPDINQARDNVQGLGSYITGANSEIIIEHGHRYNFFCAPDQISNRDITNNNSSVLPPGYFFTRMATSSVTEGHPASNNTLPDVTANSKDESQNGYFLYRESWKSMVTALPVKEKLTDKVIKTNIDGYTQDYAIGDLIPNLTDGILDVNLYKGIQDTWEERQTLNGVKVKMPVSKAITGASDARFTDAQAKKQFFDRDDSKRIVVFGHSHVARIVPSSNMKNKKTIYANSGTWIDNAQGYPTMTFVVITPPKSGSAIETVNLYKYSADKTITQWEEAQAITN</sequence>
<dbReference type="EMBL" id="PVXQ01000014">
    <property type="protein sequence ID" value="PRR82643.1"/>
    <property type="molecule type" value="Genomic_DNA"/>
</dbReference>
<gene>
    <name evidence="1" type="ORF">CLVI_16100</name>
</gene>
<comment type="caution">
    <text evidence="1">The sequence shown here is derived from an EMBL/GenBank/DDBJ whole genome shotgun (WGS) entry which is preliminary data.</text>
</comment>
<reference evidence="1 2" key="1">
    <citation type="submission" date="2018-03" db="EMBL/GenBank/DDBJ databases">
        <title>Genome sequence of Clostridium vincentii DSM 10228.</title>
        <authorList>
            <person name="Poehlein A."/>
            <person name="Daniel R."/>
        </authorList>
    </citation>
    <scope>NUCLEOTIDE SEQUENCE [LARGE SCALE GENOMIC DNA]</scope>
    <source>
        <strain evidence="1 2">DSM 10228</strain>
    </source>
</reference>
<dbReference type="SUPFAM" id="SSF56300">
    <property type="entry name" value="Metallo-dependent phosphatases"/>
    <property type="match status" value="1"/>
</dbReference>
<accession>A0A2T0BFN7</accession>
<dbReference type="Proteomes" id="UP000239471">
    <property type="component" value="Unassembled WGS sequence"/>
</dbReference>
<dbReference type="AlphaFoldDB" id="A0A2T0BFN7"/>
<evidence type="ECO:0000313" key="2">
    <source>
        <dbReference type="Proteomes" id="UP000239471"/>
    </source>
</evidence>